<protein>
    <submittedName>
        <fullName evidence="2">Uncharacterized protein</fullName>
    </submittedName>
</protein>
<accession>A0A5B7SW57</accession>
<gene>
    <name evidence="2" type="ORF">FGM00_16070</name>
</gene>
<evidence type="ECO:0000256" key="1">
    <source>
        <dbReference type="SAM" id="Phobius"/>
    </source>
</evidence>
<dbReference type="KEGG" id="asag:FGM00_16070"/>
<dbReference type="AlphaFoldDB" id="A0A5B7SW57"/>
<feature type="transmembrane region" description="Helical" evidence="1">
    <location>
        <begin position="12"/>
        <end position="31"/>
    </location>
</feature>
<keyword evidence="1" id="KW-1133">Transmembrane helix</keyword>
<keyword evidence="1" id="KW-0472">Membrane</keyword>
<organism evidence="2 3">
    <name type="scientific">Aggregatimonas sangjinii</name>
    <dbReference type="NCBI Taxonomy" id="2583587"/>
    <lineage>
        <taxon>Bacteria</taxon>
        <taxon>Pseudomonadati</taxon>
        <taxon>Bacteroidota</taxon>
        <taxon>Flavobacteriia</taxon>
        <taxon>Flavobacteriales</taxon>
        <taxon>Flavobacteriaceae</taxon>
        <taxon>Aggregatimonas</taxon>
    </lineage>
</organism>
<keyword evidence="1" id="KW-0812">Transmembrane</keyword>
<dbReference type="EMBL" id="CP040710">
    <property type="protein sequence ID" value="QCX01549.1"/>
    <property type="molecule type" value="Genomic_DNA"/>
</dbReference>
<dbReference type="RefSeq" id="WP_138853886.1">
    <property type="nucleotide sequence ID" value="NZ_CP040710.1"/>
</dbReference>
<proteinExistence type="predicted"/>
<evidence type="ECO:0000313" key="3">
    <source>
        <dbReference type="Proteomes" id="UP000310017"/>
    </source>
</evidence>
<keyword evidence="3" id="KW-1185">Reference proteome</keyword>
<reference evidence="2 3" key="1">
    <citation type="submission" date="2019-05" db="EMBL/GenBank/DDBJ databases">
        <title>Genome sequencing of F202Z8.</title>
        <authorList>
            <person name="Kwon Y.M."/>
        </authorList>
    </citation>
    <scope>NUCLEOTIDE SEQUENCE [LARGE SCALE GENOMIC DNA]</scope>
    <source>
        <strain evidence="2 3">F202Z8</strain>
    </source>
</reference>
<dbReference type="Proteomes" id="UP000310017">
    <property type="component" value="Chromosome"/>
</dbReference>
<sequence length="176" mass="20377">MGSYIIQKVIQLRINGKGLLTFLFIWALIYGCKSVFKYKPLVVYEYSDTDGKTLGDYWIYDKVRYGQYDYLLFFCAYHDTIGVPKRILDAKVRIPKQLDGTFANKSFTVSSTKIGTLDFVSVNSRGEFFEYTFLKGVDSLERLEIMDLVANDTIIFSIGENDYLFKSTQTEEFELD</sequence>
<evidence type="ECO:0000313" key="2">
    <source>
        <dbReference type="EMBL" id="QCX01549.1"/>
    </source>
</evidence>
<name>A0A5B7SW57_9FLAO</name>